<dbReference type="AlphaFoldDB" id="A0A1W0WK92"/>
<organism evidence="2 3">
    <name type="scientific">Hypsibius exemplaris</name>
    <name type="common">Freshwater tardigrade</name>
    <dbReference type="NCBI Taxonomy" id="2072580"/>
    <lineage>
        <taxon>Eukaryota</taxon>
        <taxon>Metazoa</taxon>
        <taxon>Ecdysozoa</taxon>
        <taxon>Tardigrada</taxon>
        <taxon>Eutardigrada</taxon>
        <taxon>Parachela</taxon>
        <taxon>Hypsibioidea</taxon>
        <taxon>Hypsibiidae</taxon>
        <taxon>Hypsibius</taxon>
    </lineage>
</organism>
<feature type="chain" id="PRO_5012325500" evidence="1">
    <location>
        <begin position="20"/>
        <end position="306"/>
    </location>
</feature>
<evidence type="ECO:0000313" key="2">
    <source>
        <dbReference type="EMBL" id="OQV15614.1"/>
    </source>
</evidence>
<comment type="caution">
    <text evidence="2">The sequence shown here is derived from an EMBL/GenBank/DDBJ whole genome shotgun (WGS) entry which is preliminary data.</text>
</comment>
<sequence length="306" mass="32459">MKATVCLLMIVSAFAGANAETGKFSGSLVQQASLLLSKARMDIENAVQASEVFSRGSPSLDQSFYPDFLDGLQGIAMSQLAQIQAAIFAGQQVNQQVLQSLLQTLQTLSAAGSSFAAQLHATLQALLNNLSGHSRSGTVNAGEAKQLTDDFSMSAVTLQALREALGRRLPSEDVQVLMNYITALSEEDEVGMVESAVIIEARGLGDLAGILSQLWGLVGALGGNTYTAVHTLVSAFFETITPGSSAMQEAISQLLGYIRPFKWFLGGIYCQVVRAIQSVTGTQILGENCPAVAEARLVMPPWVIWA</sequence>
<feature type="signal peptide" evidence="1">
    <location>
        <begin position="1"/>
        <end position="19"/>
    </location>
</feature>
<dbReference type="EMBL" id="MTYJ01000086">
    <property type="protein sequence ID" value="OQV15614.1"/>
    <property type="molecule type" value="Genomic_DNA"/>
</dbReference>
<reference evidence="3" key="1">
    <citation type="submission" date="2017-01" db="EMBL/GenBank/DDBJ databases">
        <title>Comparative genomics of anhydrobiosis in the tardigrade Hypsibius dujardini.</title>
        <authorList>
            <person name="Yoshida Y."/>
            <person name="Koutsovoulos G."/>
            <person name="Laetsch D."/>
            <person name="Stevens L."/>
            <person name="Kumar S."/>
            <person name="Horikawa D."/>
            <person name="Ishino K."/>
            <person name="Komine S."/>
            <person name="Tomita M."/>
            <person name="Blaxter M."/>
            <person name="Arakawa K."/>
        </authorList>
    </citation>
    <scope>NUCLEOTIDE SEQUENCE [LARGE SCALE GENOMIC DNA]</scope>
    <source>
        <strain evidence="3">Z151</strain>
    </source>
</reference>
<keyword evidence="3" id="KW-1185">Reference proteome</keyword>
<proteinExistence type="predicted"/>
<accession>A0A1W0WK92</accession>
<name>A0A1W0WK92_HYPEX</name>
<evidence type="ECO:0000256" key="1">
    <source>
        <dbReference type="SAM" id="SignalP"/>
    </source>
</evidence>
<protein>
    <submittedName>
        <fullName evidence="2">Uncharacterized protein</fullName>
    </submittedName>
</protein>
<keyword evidence="1" id="KW-0732">Signal</keyword>
<evidence type="ECO:0000313" key="3">
    <source>
        <dbReference type="Proteomes" id="UP000192578"/>
    </source>
</evidence>
<gene>
    <name evidence="2" type="ORF">BV898_10203</name>
</gene>
<dbReference type="Proteomes" id="UP000192578">
    <property type="component" value="Unassembled WGS sequence"/>
</dbReference>